<comment type="cofactor">
    <cofactor evidence="2">
        <name>Ca(2+)</name>
        <dbReference type="ChEBI" id="CHEBI:29108"/>
    </cofactor>
</comment>
<feature type="binding site" evidence="13">
    <location>
        <begin position="81"/>
        <end position="82"/>
    </location>
    <ligand>
        <name>beta-D-galactose</name>
        <dbReference type="ChEBI" id="CHEBI:27667"/>
    </ligand>
</feature>
<evidence type="ECO:0000256" key="4">
    <source>
        <dbReference type="ARBA" id="ARBA00006206"/>
    </source>
</evidence>
<comment type="similarity">
    <text evidence="4 11">Belongs to the aldose epimerase family.</text>
</comment>
<evidence type="ECO:0000256" key="10">
    <source>
        <dbReference type="ARBA" id="ARBA00023277"/>
    </source>
</evidence>
<dbReference type="AlphaFoldDB" id="A0A1I3M2N4"/>
<dbReference type="PROSITE" id="PS00545">
    <property type="entry name" value="ALDOSE_1_EPIMERASE"/>
    <property type="match status" value="1"/>
</dbReference>
<dbReference type="Proteomes" id="UP000198670">
    <property type="component" value="Unassembled WGS sequence"/>
</dbReference>
<feature type="binding site" evidence="13">
    <location>
        <begin position="177"/>
        <end position="179"/>
    </location>
    <ligand>
        <name>beta-D-galactose</name>
        <dbReference type="ChEBI" id="CHEBI:27667"/>
    </ligand>
</feature>
<dbReference type="GO" id="GO:0006006">
    <property type="term" value="P:glucose metabolic process"/>
    <property type="evidence" value="ECO:0007669"/>
    <property type="project" value="TreeGrafter"/>
</dbReference>
<evidence type="ECO:0000256" key="11">
    <source>
        <dbReference type="PIRNR" id="PIRNR005096"/>
    </source>
</evidence>
<dbReference type="RefSeq" id="WP_090627715.1">
    <property type="nucleotide sequence ID" value="NZ_FOQO01000006.1"/>
</dbReference>
<dbReference type="Gene3D" id="2.70.98.10">
    <property type="match status" value="1"/>
</dbReference>
<dbReference type="GO" id="GO:0030246">
    <property type="term" value="F:carbohydrate binding"/>
    <property type="evidence" value="ECO:0007669"/>
    <property type="project" value="InterPro"/>
</dbReference>
<gene>
    <name evidence="14" type="ORF">SAMN05444682_106227</name>
</gene>
<sequence length="332" mass="36968">MASVISKEDWGIHEDQAVFLYRMENSTGAYVELTNFGAAIVAVTVPDRHGHFDNVVLGFPRLQGYIDDDCYVGATIGRYANRIAFAGFDLDGHHYDLEPNDGPHTNHGGIAGFHKRVFDVTVHDDALSFHLTSTDGDGGFPGNLRLTVVYQWSEANELHIHYEATSDKKTVLNVTNHAYFNLSGNKEDVQDHPLQVHASHVLETTEDYIPTGVWIPCSDPSFSRIKGLNHCYVLDETAQNKLKRAAKLCHEGSGRTLEVYTTYPGLVVYSGDFLSSDIPGHAGLPYRPFDGICLECQYFPDSPNHPDFPSTVLDIKAVYNEQILYKFTVSPE</sequence>
<evidence type="ECO:0000256" key="6">
    <source>
        <dbReference type="ARBA" id="ARBA00013185"/>
    </source>
</evidence>
<accession>A0A1I3M2N4</accession>
<comment type="pathway">
    <text evidence="3 11">Carbohydrate metabolism; hexose metabolism.</text>
</comment>
<dbReference type="STRING" id="1477437.SAMN05444682_106227"/>
<dbReference type="SUPFAM" id="SSF74650">
    <property type="entry name" value="Galactose mutarotase-like"/>
    <property type="match status" value="1"/>
</dbReference>
<name>A0A1I3M2N4_9SPHI</name>
<dbReference type="InterPro" id="IPR008183">
    <property type="entry name" value="Aldose_1/G6P_1-epimerase"/>
</dbReference>
<dbReference type="PANTHER" id="PTHR10091:SF0">
    <property type="entry name" value="GALACTOSE MUTAROTASE"/>
    <property type="match status" value="1"/>
</dbReference>
<evidence type="ECO:0000256" key="8">
    <source>
        <dbReference type="ARBA" id="ARBA00022837"/>
    </source>
</evidence>
<dbReference type="EC" id="5.1.3.3" evidence="6 11"/>
<dbReference type="GO" id="GO:0004034">
    <property type="term" value="F:aldose 1-epimerase activity"/>
    <property type="evidence" value="ECO:0007669"/>
    <property type="project" value="UniProtKB-EC"/>
</dbReference>
<dbReference type="InterPro" id="IPR014718">
    <property type="entry name" value="GH-type_carb-bd"/>
</dbReference>
<dbReference type="PIRSF" id="PIRSF005096">
    <property type="entry name" value="GALM"/>
    <property type="match status" value="1"/>
</dbReference>
<keyword evidence="8" id="KW-0106">Calcium</keyword>
<evidence type="ECO:0000256" key="12">
    <source>
        <dbReference type="PIRSR" id="PIRSR005096-1"/>
    </source>
</evidence>
<reference evidence="14 15" key="1">
    <citation type="submission" date="2016-10" db="EMBL/GenBank/DDBJ databases">
        <authorList>
            <person name="de Groot N.N."/>
        </authorList>
    </citation>
    <scope>NUCLEOTIDE SEQUENCE [LARGE SCALE GENOMIC DNA]</scope>
    <source>
        <strain evidence="14 15">RK1</strain>
    </source>
</reference>
<evidence type="ECO:0000256" key="13">
    <source>
        <dbReference type="PIRSR" id="PIRSR005096-3"/>
    </source>
</evidence>
<evidence type="ECO:0000256" key="3">
    <source>
        <dbReference type="ARBA" id="ARBA00005028"/>
    </source>
</evidence>
<dbReference type="CDD" id="cd09019">
    <property type="entry name" value="galactose_mutarotase_like"/>
    <property type="match status" value="1"/>
</dbReference>
<keyword evidence="9 11" id="KW-0413">Isomerase</keyword>
<evidence type="ECO:0000313" key="14">
    <source>
        <dbReference type="EMBL" id="SFI91262.1"/>
    </source>
</evidence>
<evidence type="ECO:0000256" key="2">
    <source>
        <dbReference type="ARBA" id="ARBA00001913"/>
    </source>
</evidence>
<evidence type="ECO:0000256" key="9">
    <source>
        <dbReference type="ARBA" id="ARBA00023235"/>
    </source>
</evidence>
<organism evidence="14 15">
    <name type="scientific">Parapedobacter indicus</name>
    <dbReference type="NCBI Taxonomy" id="1477437"/>
    <lineage>
        <taxon>Bacteria</taxon>
        <taxon>Pseudomonadati</taxon>
        <taxon>Bacteroidota</taxon>
        <taxon>Sphingobacteriia</taxon>
        <taxon>Sphingobacteriales</taxon>
        <taxon>Sphingobacteriaceae</taxon>
        <taxon>Parapedobacter</taxon>
    </lineage>
</organism>
<comment type="catalytic activity">
    <reaction evidence="1 11">
        <text>alpha-D-glucose = beta-D-glucose</text>
        <dbReference type="Rhea" id="RHEA:10264"/>
        <dbReference type="ChEBI" id="CHEBI:15903"/>
        <dbReference type="ChEBI" id="CHEBI:17925"/>
        <dbReference type="EC" id="5.1.3.3"/>
    </reaction>
</comment>
<keyword evidence="10 11" id="KW-0119">Carbohydrate metabolism</keyword>
<dbReference type="PANTHER" id="PTHR10091">
    <property type="entry name" value="ALDOSE-1-EPIMERASE"/>
    <property type="match status" value="1"/>
</dbReference>
<dbReference type="InterPro" id="IPR011013">
    <property type="entry name" value="Gal_mutarotase_sf_dom"/>
</dbReference>
<dbReference type="InterPro" id="IPR015443">
    <property type="entry name" value="Aldose_1-epimerase"/>
</dbReference>
<dbReference type="EMBL" id="FOQO01000006">
    <property type="protein sequence ID" value="SFI91262.1"/>
    <property type="molecule type" value="Genomic_DNA"/>
</dbReference>
<dbReference type="InterPro" id="IPR047215">
    <property type="entry name" value="Galactose_mutarotase-like"/>
</dbReference>
<dbReference type="UniPathway" id="UPA00242"/>
<proteinExistence type="inferred from homology"/>
<dbReference type="OrthoDB" id="9779408at2"/>
<comment type="subunit">
    <text evidence="5">Monomer.</text>
</comment>
<evidence type="ECO:0000256" key="7">
    <source>
        <dbReference type="ARBA" id="ARBA00014165"/>
    </source>
</evidence>
<evidence type="ECO:0000256" key="1">
    <source>
        <dbReference type="ARBA" id="ARBA00001614"/>
    </source>
</evidence>
<evidence type="ECO:0000256" key="5">
    <source>
        <dbReference type="ARBA" id="ARBA00011245"/>
    </source>
</evidence>
<feature type="active site" description="Proton donor" evidence="12">
    <location>
        <position position="177"/>
    </location>
</feature>
<protein>
    <recommendedName>
        <fullName evidence="7 11">Aldose 1-epimerase</fullName>
        <ecNumber evidence="6 11">5.1.3.3</ecNumber>
    </recommendedName>
</protein>
<dbReference type="InterPro" id="IPR018052">
    <property type="entry name" value="Ald1_epimerase_CS"/>
</dbReference>
<dbReference type="GO" id="GO:0005737">
    <property type="term" value="C:cytoplasm"/>
    <property type="evidence" value="ECO:0007669"/>
    <property type="project" value="TreeGrafter"/>
</dbReference>
<keyword evidence="15" id="KW-1185">Reference proteome</keyword>
<dbReference type="GO" id="GO:0033499">
    <property type="term" value="P:galactose catabolic process via UDP-galactose, Leloir pathway"/>
    <property type="evidence" value="ECO:0007669"/>
    <property type="project" value="TreeGrafter"/>
</dbReference>
<feature type="active site" description="Proton acceptor" evidence="12">
    <location>
        <position position="295"/>
    </location>
</feature>
<evidence type="ECO:0000313" key="15">
    <source>
        <dbReference type="Proteomes" id="UP000198670"/>
    </source>
</evidence>
<dbReference type="Pfam" id="PF01263">
    <property type="entry name" value="Aldose_epim"/>
    <property type="match status" value="1"/>
</dbReference>